<evidence type="ECO:0000313" key="3">
    <source>
        <dbReference type="Proteomes" id="UP001210925"/>
    </source>
</evidence>
<feature type="transmembrane region" description="Helical" evidence="1">
    <location>
        <begin position="40"/>
        <end position="57"/>
    </location>
</feature>
<evidence type="ECO:0000313" key="2">
    <source>
        <dbReference type="EMBL" id="KAJ3252525.1"/>
    </source>
</evidence>
<feature type="transmembrane region" description="Helical" evidence="1">
    <location>
        <begin position="150"/>
        <end position="171"/>
    </location>
</feature>
<dbReference type="Proteomes" id="UP001210925">
    <property type="component" value="Unassembled WGS sequence"/>
</dbReference>
<evidence type="ECO:0008006" key="4">
    <source>
        <dbReference type="Google" id="ProtNLM"/>
    </source>
</evidence>
<gene>
    <name evidence="2" type="ORF">HK103_001426</name>
</gene>
<keyword evidence="1" id="KW-1133">Transmembrane helix</keyword>
<protein>
    <recommendedName>
        <fullName evidence="4">MARVEL domain-containing protein</fullName>
    </recommendedName>
</protein>
<keyword evidence="1" id="KW-0472">Membrane</keyword>
<proteinExistence type="predicted"/>
<comment type="caution">
    <text evidence="2">The sequence shown here is derived from an EMBL/GenBank/DDBJ whole genome shotgun (WGS) entry which is preliminary data.</text>
</comment>
<reference evidence="2" key="1">
    <citation type="submission" date="2020-05" db="EMBL/GenBank/DDBJ databases">
        <title>Phylogenomic resolution of chytrid fungi.</title>
        <authorList>
            <person name="Stajich J.E."/>
            <person name="Amses K."/>
            <person name="Simmons R."/>
            <person name="Seto K."/>
            <person name="Myers J."/>
            <person name="Bonds A."/>
            <person name="Quandt C.A."/>
            <person name="Barry K."/>
            <person name="Liu P."/>
            <person name="Grigoriev I."/>
            <person name="Longcore J.E."/>
            <person name="James T.Y."/>
        </authorList>
    </citation>
    <scope>NUCLEOTIDE SEQUENCE</scope>
    <source>
        <strain evidence="2">PLAUS21</strain>
    </source>
</reference>
<dbReference type="AlphaFoldDB" id="A0AAD5UDY2"/>
<dbReference type="EMBL" id="JADGKB010000138">
    <property type="protein sequence ID" value="KAJ3252525.1"/>
    <property type="molecule type" value="Genomic_DNA"/>
</dbReference>
<accession>A0AAD5UDY2</accession>
<feature type="transmembrane region" description="Helical" evidence="1">
    <location>
        <begin position="77"/>
        <end position="97"/>
    </location>
</feature>
<name>A0AAD5UDY2_9FUNG</name>
<feature type="transmembrane region" description="Helical" evidence="1">
    <location>
        <begin position="109"/>
        <end position="130"/>
    </location>
</feature>
<keyword evidence="3" id="KW-1185">Reference proteome</keyword>
<organism evidence="2 3">
    <name type="scientific">Boothiomyces macroporosus</name>
    <dbReference type="NCBI Taxonomy" id="261099"/>
    <lineage>
        <taxon>Eukaryota</taxon>
        <taxon>Fungi</taxon>
        <taxon>Fungi incertae sedis</taxon>
        <taxon>Chytridiomycota</taxon>
        <taxon>Chytridiomycota incertae sedis</taxon>
        <taxon>Chytridiomycetes</taxon>
        <taxon>Rhizophydiales</taxon>
        <taxon>Terramycetaceae</taxon>
        <taxon>Boothiomyces</taxon>
    </lineage>
</organism>
<sequence>MVSFKNIQKKWDKAKKWDYEQTLRKVKDTANFEIDKSGRFAGRFFQIALSLISYYWLGAQNSVLVAKYGLASTNNAMIFFAIISPIVSGLLIAVYITPWFGKNWTSRRILSIETFFDLFMMMGWICGFGVELTSVGTGCSLQTWIDGCTSFNWLAAWLFFLFVAWAAGLFFDCTAWYRGVFAGNEIDADVLLDIRRSGRQTRR</sequence>
<evidence type="ECO:0000256" key="1">
    <source>
        <dbReference type="SAM" id="Phobius"/>
    </source>
</evidence>
<keyword evidence="1" id="KW-0812">Transmembrane</keyword>